<dbReference type="AlphaFoldDB" id="A0A6H5IEP5"/>
<protein>
    <submittedName>
        <fullName evidence="1">Uncharacterized protein</fullName>
    </submittedName>
</protein>
<name>A0A6H5IEP5_9HYME</name>
<accession>A0A6H5IEP5</accession>
<evidence type="ECO:0000313" key="2">
    <source>
        <dbReference type="Proteomes" id="UP000479190"/>
    </source>
</evidence>
<gene>
    <name evidence="1" type="ORF">TBRA_LOCUS6057</name>
</gene>
<reference evidence="1 2" key="1">
    <citation type="submission" date="2020-02" db="EMBL/GenBank/DDBJ databases">
        <authorList>
            <person name="Ferguson B K."/>
        </authorList>
    </citation>
    <scope>NUCLEOTIDE SEQUENCE [LARGE SCALE GENOMIC DNA]</scope>
</reference>
<sequence length="348" mass="39064">MFARVLYALEPLAALTSTSRASRNTLFRSFILLDELFANIRRCRKFRRFIGATASGNARAGRAARGILTRAKFRVALARILHAYTRTCTRALIFQLSPVVNVHARRTSEISPRVPGTAKSRRSCEREDPTKMREILDIPEETSTPGTELARTNIFLHAAKLLQTAHFFSRLVYCAPARGSVRLRFKYINISIRARCEEAITRARIVGHNTTVRQVCDTCGNESSLEYEMTREVTRLHVSNKPWIINVKSLRKRTSIKKAAAASQWPGSESRRIYRKVACALATPTLRRSLVPGDFSGVGPLRKRGVCSYPAIGYRGARLQVAAPPRTSLPYRLSRISFSQLHSSSTCI</sequence>
<dbReference type="Proteomes" id="UP000479190">
    <property type="component" value="Unassembled WGS sequence"/>
</dbReference>
<keyword evidence="2" id="KW-1185">Reference proteome</keyword>
<proteinExistence type="predicted"/>
<evidence type="ECO:0000313" key="1">
    <source>
        <dbReference type="EMBL" id="CAB0034159.1"/>
    </source>
</evidence>
<dbReference type="EMBL" id="CADCXV010000734">
    <property type="protein sequence ID" value="CAB0034159.1"/>
    <property type="molecule type" value="Genomic_DNA"/>
</dbReference>
<organism evidence="1 2">
    <name type="scientific">Trichogramma brassicae</name>
    <dbReference type="NCBI Taxonomy" id="86971"/>
    <lineage>
        <taxon>Eukaryota</taxon>
        <taxon>Metazoa</taxon>
        <taxon>Ecdysozoa</taxon>
        <taxon>Arthropoda</taxon>
        <taxon>Hexapoda</taxon>
        <taxon>Insecta</taxon>
        <taxon>Pterygota</taxon>
        <taxon>Neoptera</taxon>
        <taxon>Endopterygota</taxon>
        <taxon>Hymenoptera</taxon>
        <taxon>Apocrita</taxon>
        <taxon>Proctotrupomorpha</taxon>
        <taxon>Chalcidoidea</taxon>
        <taxon>Trichogrammatidae</taxon>
        <taxon>Trichogramma</taxon>
    </lineage>
</organism>